<accession>A0A0A8YX26</accession>
<dbReference type="EMBL" id="GBRH01266794">
    <property type="protein sequence ID" value="JAD31101.1"/>
    <property type="molecule type" value="Transcribed_RNA"/>
</dbReference>
<proteinExistence type="predicted"/>
<name>A0A0A8YX26_ARUDO</name>
<protein>
    <submittedName>
        <fullName evidence="1">Uncharacterized protein</fullName>
    </submittedName>
</protein>
<organism evidence="1">
    <name type="scientific">Arundo donax</name>
    <name type="common">Giant reed</name>
    <name type="synonym">Donax arundinaceus</name>
    <dbReference type="NCBI Taxonomy" id="35708"/>
    <lineage>
        <taxon>Eukaryota</taxon>
        <taxon>Viridiplantae</taxon>
        <taxon>Streptophyta</taxon>
        <taxon>Embryophyta</taxon>
        <taxon>Tracheophyta</taxon>
        <taxon>Spermatophyta</taxon>
        <taxon>Magnoliopsida</taxon>
        <taxon>Liliopsida</taxon>
        <taxon>Poales</taxon>
        <taxon>Poaceae</taxon>
        <taxon>PACMAD clade</taxon>
        <taxon>Arundinoideae</taxon>
        <taxon>Arundineae</taxon>
        <taxon>Arundo</taxon>
    </lineage>
</organism>
<dbReference type="AlphaFoldDB" id="A0A0A8YX26"/>
<evidence type="ECO:0000313" key="1">
    <source>
        <dbReference type="EMBL" id="JAD31101.1"/>
    </source>
</evidence>
<reference evidence="1" key="1">
    <citation type="submission" date="2014-09" db="EMBL/GenBank/DDBJ databases">
        <authorList>
            <person name="Magalhaes I.L.F."/>
            <person name="Oliveira U."/>
            <person name="Santos F.R."/>
            <person name="Vidigal T.H.D.A."/>
            <person name="Brescovit A.D."/>
            <person name="Santos A.J."/>
        </authorList>
    </citation>
    <scope>NUCLEOTIDE SEQUENCE</scope>
    <source>
        <tissue evidence="1">Shoot tissue taken approximately 20 cm above the soil surface</tissue>
    </source>
</reference>
<sequence length="51" mass="5895">MGCLVVFEEITDFDAAAPKKMLWSSSGRTKLIMLVLMQSSILFESYRLWNH</sequence>
<reference evidence="1" key="2">
    <citation type="journal article" date="2015" name="Data Brief">
        <title>Shoot transcriptome of the giant reed, Arundo donax.</title>
        <authorList>
            <person name="Barrero R.A."/>
            <person name="Guerrero F.D."/>
            <person name="Moolhuijzen P."/>
            <person name="Goolsby J.A."/>
            <person name="Tidwell J."/>
            <person name="Bellgard S.E."/>
            <person name="Bellgard M.I."/>
        </authorList>
    </citation>
    <scope>NUCLEOTIDE SEQUENCE</scope>
    <source>
        <tissue evidence="1">Shoot tissue taken approximately 20 cm above the soil surface</tissue>
    </source>
</reference>